<sequence length="353" mass="41798">MDKEIWTWILKNIPDEQLILLSKQIKVKIAGFRETSFRKNISLIKDKLVQQMVNNRNILKVKGVFNQWLNEHEEWIIFRSKKVEFLFEYVLIEKSKALLVLLSLVSSQNNDEYLTGIALYNQLKLSNRLNELEKIVSSFKDSEDKQKELEERIRKLELIINEKSKNLEMKKEKIRFLMEEQNNLKQTIESSQKESDETKQLLRKTLDELSNVKTNLEAKTCLINDLEEKNKNLKEELEKKESIIRSLDEKTPVLPSDLPQPNHKEKTVVLIGNELRRKIKNKLESHGFAVKICRDLENMNLCMDCDYIWLIEYQISTRLKRELQKLPCFGNITMIEDHLRLVELTDKLIKGEI</sequence>
<keyword evidence="1" id="KW-0175">Coiled coil</keyword>
<evidence type="ECO:0000256" key="1">
    <source>
        <dbReference type="SAM" id="Coils"/>
    </source>
</evidence>
<organism evidence="2 3">
    <name type="scientific">Thermoactinomyces mirandus</name>
    <dbReference type="NCBI Taxonomy" id="2756294"/>
    <lineage>
        <taxon>Bacteria</taxon>
        <taxon>Bacillati</taxon>
        <taxon>Bacillota</taxon>
        <taxon>Bacilli</taxon>
        <taxon>Bacillales</taxon>
        <taxon>Thermoactinomycetaceae</taxon>
        <taxon>Thermoactinomyces</taxon>
    </lineage>
</organism>
<comment type="caution">
    <text evidence="2">The sequence shown here is derived from an EMBL/GenBank/DDBJ whole genome shotgun (WGS) entry which is preliminary data.</text>
</comment>
<evidence type="ECO:0000313" key="2">
    <source>
        <dbReference type="EMBL" id="MBA4603444.1"/>
    </source>
</evidence>
<proteinExistence type="predicted"/>
<feature type="coiled-coil region" evidence="1">
    <location>
        <begin position="132"/>
        <end position="250"/>
    </location>
</feature>
<dbReference type="AlphaFoldDB" id="A0A7W1XUE3"/>
<reference evidence="2 3" key="1">
    <citation type="submission" date="2020-07" db="EMBL/GenBank/DDBJ databases">
        <title>Thermoactinomyces phylogeny.</title>
        <authorList>
            <person name="Dunlap C."/>
        </authorList>
    </citation>
    <scope>NUCLEOTIDE SEQUENCE [LARGE SCALE GENOMIC DNA]</scope>
    <source>
        <strain evidence="2 3">AMNI-1</strain>
    </source>
</reference>
<accession>A0A7W1XUE3</accession>
<dbReference type="RefSeq" id="WP_181741917.1">
    <property type="nucleotide sequence ID" value="NZ_JACEOL010000053.1"/>
</dbReference>
<protein>
    <submittedName>
        <fullName evidence="2">Uncharacterized protein</fullName>
    </submittedName>
</protein>
<dbReference type="EMBL" id="JACEOL010000053">
    <property type="protein sequence ID" value="MBA4603444.1"/>
    <property type="molecule type" value="Genomic_DNA"/>
</dbReference>
<dbReference type="Proteomes" id="UP000538292">
    <property type="component" value="Unassembled WGS sequence"/>
</dbReference>
<keyword evidence="3" id="KW-1185">Reference proteome</keyword>
<evidence type="ECO:0000313" key="3">
    <source>
        <dbReference type="Proteomes" id="UP000538292"/>
    </source>
</evidence>
<gene>
    <name evidence="2" type="ORF">H2C83_14210</name>
</gene>
<name>A0A7W1XUE3_9BACL</name>